<feature type="domain" description="Acyltransferase 3" evidence="8">
    <location>
        <begin position="276"/>
        <end position="595"/>
    </location>
</feature>
<evidence type="ECO:0000256" key="2">
    <source>
        <dbReference type="ARBA" id="ARBA00007400"/>
    </source>
</evidence>
<dbReference type="InterPro" id="IPR002656">
    <property type="entry name" value="Acyl_transf_3_dom"/>
</dbReference>
<keyword evidence="6 7" id="KW-0472">Membrane</keyword>
<dbReference type="PANTHER" id="PTHR40074:SF2">
    <property type="entry name" value="O-ACETYLTRANSFERASE WECH"/>
    <property type="match status" value="1"/>
</dbReference>
<keyword evidence="10" id="KW-1185">Reference proteome</keyword>
<keyword evidence="5 7" id="KW-1133">Transmembrane helix</keyword>
<feature type="transmembrane region" description="Helical" evidence="7">
    <location>
        <begin position="415"/>
        <end position="438"/>
    </location>
</feature>
<dbReference type="Proteomes" id="UP000285710">
    <property type="component" value="Unassembled WGS sequence"/>
</dbReference>
<protein>
    <submittedName>
        <fullName evidence="9">Acyltransferase</fullName>
    </submittedName>
</protein>
<reference evidence="9 10" key="2">
    <citation type="submission" date="2019-01" db="EMBL/GenBank/DDBJ databases">
        <authorList>
            <person name="Li Y."/>
        </authorList>
    </citation>
    <scope>NUCLEOTIDE SEQUENCE [LARGE SCALE GENOMIC DNA]</scope>
    <source>
        <strain evidence="9 10">2D-5</strain>
    </source>
</reference>
<evidence type="ECO:0000256" key="7">
    <source>
        <dbReference type="SAM" id="Phobius"/>
    </source>
</evidence>
<evidence type="ECO:0000256" key="3">
    <source>
        <dbReference type="ARBA" id="ARBA00022475"/>
    </source>
</evidence>
<comment type="caution">
    <text evidence="9">The sequence shown here is derived from an EMBL/GenBank/DDBJ whole genome shotgun (WGS) entry which is preliminary data.</text>
</comment>
<feature type="transmembrane region" description="Helical" evidence="7">
    <location>
        <begin position="450"/>
        <end position="470"/>
    </location>
</feature>
<organism evidence="9 10">
    <name type="scientific">Paenirhodobacter populi</name>
    <dbReference type="NCBI Taxonomy" id="2306993"/>
    <lineage>
        <taxon>Bacteria</taxon>
        <taxon>Pseudomonadati</taxon>
        <taxon>Pseudomonadota</taxon>
        <taxon>Alphaproteobacteria</taxon>
        <taxon>Rhodobacterales</taxon>
        <taxon>Rhodobacter group</taxon>
        <taxon>Paenirhodobacter</taxon>
    </lineage>
</organism>
<evidence type="ECO:0000256" key="6">
    <source>
        <dbReference type="ARBA" id="ARBA00023136"/>
    </source>
</evidence>
<feature type="transmembrane region" description="Helical" evidence="7">
    <location>
        <begin position="552"/>
        <end position="569"/>
    </location>
</feature>
<dbReference type="GO" id="GO:0009246">
    <property type="term" value="P:enterobacterial common antigen biosynthetic process"/>
    <property type="evidence" value="ECO:0007669"/>
    <property type="project" value="TreeGrafter"/>
</dbReference>
<evidence type="ECO:0000256" key="1">
    <source>
        <dbReference type="ARBA" id="ARBA00004651"/>
    </source>
</evidence>
<feature type="transmembrane region" description="Helical" evidence="7">
    <location>
        <begin position="311"/>
        <end position="332"/>
    </location>
</feature>
<keyword evidence="4 7" id="KW-0812">Transmembrane</keyword>
<evidence type="ECO:0000256" key="4">
    <source>
        <dbReference type="ARBA" id="ARBA00022692"/>
    </source>
</evidence>
<evidence type="ECO:0000259" key="8">
    <source>
        <dbReference type="Pfam" id="PF01757"/>
    </source>
</evidence>
<accession>A0A443IP75</accession>
<dbReference type="GO" id="GO:0016413">
    <property type="term" value="F:O-acetyltransferase activity"/>
    <property type="evidence" value="ECO:0007669"/>
    <property type="project" value="TreeGrafter"/>
</dbReference>
<gene>
    <name evidence="9" type="ORF">D2T33_16110</name>
</gene>
<dbReference type="Pfam" id="PF01757">
    <property type="entry name" value="Acyl_transf_3"/>
    <property type="match status" value="1"/>
</dbReference>
<keyword evidence="9" id="KW-0012">Acyltransferase</keyword>
<feature type="transmembrane region" description="Helical" evidence="7">
    <location>
        <begin position="581"/>
        <end position="605"/>
    </location>
</feature>
<feature type="transmembrane region" description="Helical" evidence="7">
    <location>
        <begin position="353"/>
        <end position="375"/>
    </location>
</feature>
<dbReference type="PANTHER" id="PTHR40074">
    <property type="entry name" value="O-ACETYLTRANSFERASE WECH"/>
    <property type="match status" value="1"/>
</dbReference>
<feature type="transmembrane region" description="Helical" evidence="7">
    <location>
        <begin position="514"/>
        <end position="532"/>
    </location>
</feature>
<keyword evidence="3" id="KW-1003">Cell membrane</keyword>
<sequence length="618" mass="66811">MAGGPGRRSAGNRHRACRDAGGAILRNGILAIADRHRRGKASAPAWPRVIVFAPAGGGLPVQCVNIPQEIFFRGSGRRGGGCSGHSGVPDCGASGLSGLRGGRRIGCEGRDPSAMCIARRLTVVEGPVARRRGADLRRAAGSAAGPGSDWCVWARHGRGFREIYRRDAISDGQCRPIMQAGNGVRISGGIFLPQYPRPGNDDRGRLRRLAADPGSGARPDSIHFRGAARVWDKMRQGLKSCLRRGTGHGTMAIVRITGKALAFGIINRQGDMRSGYWDGWKGIAIVAVIAIHASGSATGSEPGSLNQQFGIWLRQLINFPVAMFIFLSAYFTHQPSARAPEGMGWLGRRLWRLILPYLVWSVVYTLFRIVTGVFYPEELPLRLATGTVILVGYFVIVMVQLSIVSIGLDRLTDRAICWLLPVAVGMSVAFTYGVRLLAPGSFWAEFPYNALPFIVWLPFYILGMIAARPVGRRLAAVAPSRFAILFLISVGLAVAEAMMLRATHLDLAISQLKPSSMLASASLCLFAVAWHAKAGETVLHSRVLSWLGRRSYYFYLSHMLVLLALQKVLGKVALIHGFQPLSLFLTAGLTLLICAAGAGLFDRLFAAAPKMRRALGLT</sequence>
<proteinExistence type="inferred from homology"/>
<feature type="transmembrane region" description="Helical" evidence="7">
    <location>
        <begin position="387"/>
        <end position="408"/>
    </location>
</feature>
<evidence type="ECO:0000313" key="10">
    <source>
        <dbReference type="Proteomes" id="UP000285710"/>
    </source>
</evidence>
<feature type="transmembrane region" description="Helical" evidence="7">
    <location>
        <begin position="482"/>
        <end position="502"/>
    </location>
</feature>
<evidence type="ECO:0000256" key="5">
    <source>
        <dbReference type="ARBA" id="ARBA00022989"/>
    </source>
</evidence>
<keyword evidence="9" id="KW-0808">Transferase</keyword>
<dbReference type="AlphaFoldDB" id="A0A443IP75"/>
<comment type="similarity">
    <text evidence="2">Belongs to the acyltransferase 3 family.</text>
</comment>
<evidence type="ECO:0000313" key="9">
    <source>
        <dbReference type="EMBL" id="RWR08148.1"/>
    </source>
</evidence>
<comment type="subcellular location">
    <subcellularLocation>
        <location evidence="1">Cell membrane</location>
        <topology evidence="1">Multi-pass membrane protein</topology>
    </subcellularLocation>
</comment>
<name>A0A443IP75_9RHOB</name>
<dbReference type="GO" id="GO:0005886">
    <property type="term" value="C:plasma membrane"/>
    <property type="evidence" value="ECO:0007669"/>
    <property type="project" value="UniProtKB-SubCell"/>
</dbReference>
<reference evidence="9 10" key="1">
    <citation type="submission" date="2019-01" db="EMBL/GenBank/DDBJ databases">
        <title>Sinorhodobacter populi sp. nov. isolated from the symptomatic bark tissue of Populus euramericana canker.</title>
        <authorList>
            <person name="Xu G."/>
        </authorList>
    </citation>
    <scope>NUCLEOTIDE SEQUENCE [LARGE SCALE GENOMIC DNA]</scope>
    <source>
        <strain evidence="9 10">2D-5</strain>
    </source>
</reference>
<dbReference type="EMBL" id="SAUW01000018">
    <property type="protein sequence ID" value="RWR08148.1"/>
    <property type="molecule type" value="Genomic_DNA"/>
</dbReference>